<keyword evidence="2" id="KW-1185">Reference proteome</keyword>
<evidence type="ECO:0000313" key="2">
    <source>
        <dbReference type="Proteomes" id="UP000242913"/>
    </source>
</evidence>
<dbReference type="OrthoDB" id="5804284at2759"/>
<dbReference type="AlphaFoldDB" id="A0A238BJH3"/>
<reference evidence="1 2" key="1">
    <citation type="submission" date="2015-12" db="EMBL/GenBank/DDBJ databases">
        <title>Draft genome of the nematode, Onchocerca flexuosa.</title>
        <authorList>
            <person name="Mitreva M."/>
        </authorList>
    </citation>
    <scope>NUCLEOTIDE SEQUENCE [LARGE SCALE GENOMIC DNA]</scope>
    <source>
        <strain evidence="1">Red Deer</strain>
    </source>
</reference>
<accession>A0A238BJH3</accession>
<proteinExistence type="predicted"/>
<sequence>MLHCSIGQLPIGPSSAVCLNGEWNVELGYCKELHSDGIFSGPSQRRDISITDFKTGSETINAEDKSITFAMLTETENATLPANISEAIFDEWSITLNETVEDTAPLDLIKMEKLSDESFAITISSILPSD</sequence>
<organism evidence="1 2">
    <name type="scientific">Onchocerca flexuosa</name>
    <dbReference type="NCBI Taxonomy" id="387005"/>
    <lineage>
        <taxon>Eukaryota</taxon>
        <taxon>Metazoa</taxon>
        <taxon>Ecdysozoa</taxon>
        <taxon>Nematoda</taxon>
        <taxon>Chromadorea</taxon>
        <taxon>Rhabditida</taxon>
        <taxon>Spirurina</taxon>
        <taxon>Spiruromorpha</taxon>
        <taxon>Filarioidea</taxon>
        <taxon>Onchocercidae</taxon>
        <taxon>Onchocerca</taxon>
    </lineage>
</organism>
<evidence type="ECO:0000313" key="1">
    <source>
        <dbReference type="EMBL" id="OZC05599.1"/>
    </source>
</evidence>
<dbReference type="Proteomes" id="UP000242913">
    <property type="component" value="Unassembled WGS sequence"/>
</dbReference>
<gene>
    <name evidence="1" type="ORF">X798_07427</name>
</gene>
<protein>
    <recommendedName>
        <fullName evidence="3">Sushi domain-containing protein</fullName>
    </recommendedName>
</protein>
<dbReference type="EMBL" id="KZ270704">
    <property type="protein sequence ID" value="OZC05599.1"/>
    <property type="molecule type" value="Genomic_DNA"/>
</dbReference>
<evidence type="ECO:0008006" key="3">
    <source>
        <dbReference type="Google" id="ProtNLM"/>
    </source>
</evidence>
<name>A0A238BJH3_9BILA</name>